<protein>
    <submittedName>
        <fullName evidence="1">Uncharacterized protein</fullName>
    </submittedName>
</protein>
<dbReference type="KEGG" id="ffu:CLAFUR5_08424"/>
<dbReference type="GeneID" id="71988302"/>
<proteinExistence type="predicted"/>
<sequence length="84" mass="9539">MSDTTVVNAALRESNIFPFFDFPAELRDLVYDEALIVVDTNHRCLKLEGQLLVLSLLSVSKRFSDECRAHATKHTSITITEEKK</sequence>
<dbReference type="EMBL" id="CP090165">
    <property type="protein sequence ID" value="UJO14843.1"/>
    <property type="molecule type" value="Genomic_DNA"/>
</dbReference>
<gene>
    <name evidence="1" type="ORF">CLAFUR5_08424</name>
</gene>
<evidence type="ECO:0000313" key="2">
    <source>
        <dbReference type="Proteomes" id="UP000756132"/>
    </source>
</evidence>
<name>A0A9Q8LDT2_PASFU</name>
<reference evidence="1" key="2">
    <citation type="journal article" date="2022" name="Microb. Genom.">
        <title>A chromosome-scale genome assembly of the tomato pathogen Cladosporium fulvum reveals a compartmentalized genome architecture and the presence of a dispensable chromosome.</title>
        <authorList>
            <person name="Zaccaron A.Z."/>
            <person name="Chen L.H."/>
            <person name="Samaras A."/>
            <person name="Stergiopoulos I."/>
        </authorList>
    </citation>
    <scope>NUCLEOTIDE SEQUENCE</scope>
    <source>
        <strain evidence="1">Race5_Kim</strain>
    </source>
</reference>
<organism evidence="1 2">
    <name type="scientific">Passalora fulva</name>
    <name type="common">Tomato leaf mold</name>
    <name type="synonym">Cladosporium fulvum</name>
    <dbReference type="NCBI Taxonomy" id="5499"/>
    <lineage>
        <taxon>Eukaryota</taxon>
        <taxon>Fungi</taxon>
        <taxon>Dikarya</taxon>
        <taxon>Ascomycota</taxon>
        <taxon>Pezizomycotina</taxon>
        <taxon>Dothideomycetes</taxon>
        <taxon>Dothideomycetidae</taxon>
        <taxon>Mycosphaerellales</taxon>
        <taxon>Mycosphaerellaceae</taxon>
        <taxon>Fulvia</taxon>
    </lineage>
</organism>
<dbReference type="AlphaFoldDB" id="A0A9Q8LDT2"/>
<evidence type="ECO:0000313" key="1">
    <source>
        <dbReference type="EMBL" id="UJO14843.1"/>
    </source>
</evidence>
<dbReference type="OrthoDB" id="3650808at2759"/>
<accession>A0A9Q8LDT2</accession>
<reference evidence="1" key="1">
    <citation type="submission" date="2021-12" db="EMBL/GenBank/DDBJ databases">
        <authorList>
            <person name="Zaccaron A."/>
            <person name="Stergiopoulos I."/>
        </authorList>
    </citation>
    <scope>NUCLEOTIDE SEQUENCE</scope>
    <source>
        <strain evidence="1">Race5_Kim</strain>
    </source>
</reference>
<dbReference type="RefSeq" id="XP_047759209.1">
    <property type="nucleotide sequence ID" value="XM_047907572.1"/>
</dbReference>
<keyword evidence="2" id="KW-1185">Reference proteome</keyword>
<dbReference type="Proteomes" id="UP000756132">
    <property type="component" value="Chromosome 3"/>
</dbReference>